<evidence type="ECO:0000313" key="1">
    <source>
        <dbReference type="EMBL" id="SBV92552.1"/>
    </source>
</evidence>
<sequence>MNREKAARTMEDVVRSYRRQLDADAGEPFTNMGNMMKIGLESIWSMVSGTESDKHAISMFKSYADNFEEALQDDDRFLAERALEDLERSIQAFRVKSDSVN</sequence>
<accession>A0A212IZC7</accession>
<reference evidence="1" key="1">
    <citation type="submission" date="2016-04" db="EMBL/GenBank/DDBJ databases">
        <authorList>
            <person name="Evans L.H."/>
            <person name="Alamgir A."/>
            <person name="Owens N."/>
            <person name="Weber N.D."/>
            <person name="Virtaneva K."/>
            <person name="Barbian K."/>
            <person name="Babar A."/>
            <person name="Rosenke K."/>
        </authorList>
    </citation>
    <scope>NUCLEOTIDE SEQUENCE</scope>
    <source>
        <strain evidence="1">86</strain>
    </source>
</reference>
<dbReference type="EMBL" id="FLUQ01000001">
    <property type="protein sequence ID" value="SBV92552.1"/>
    <property type="molecule type" value="Genomic_DNA"/>
</dbReference>
<dbReference type="AlphaFoldDB" id="A0A212IZC7"/>
<proteinExistence type="predicted"/>
<organism evidence="1">
    <name type="scientific">uncultured delta proteobacterium</name>
    <dbReference type="NCBI Taxonomy" id="34034"/>
    <lineage>
        <taxon>Bacteria</taxon>
        <taxon>Deltaproteobacteria</taxon>
        <taxon>environmental samples</taxon>
    </lineage>
</organism>
<name>A0A212IZC7_9DELT</name>
<protein>
    <submittedName>
        <fullName evidence="1">Uncharacterized protein</fullName>
    </submittedName>
</protein>
<gene>
    <name evidence="1" type="ORF">KL86DPRO_10381</name>
</gene>